<feature type="compositionally biased region" description="Basic and acidic residues" evidence="2">
    <location>
        <begin position="89"/>
        <end position="114"/>
    </location>
</feature>
<dbReference type="PANTHER" id="PTHR15885:SF1">
    <property type="entry name" value="COILED-COIL DOMAIN-CONTAINING PROTEIN 174"/>
    <property type="match status" value="1"/>
</dbReference>
<feature type="region of interest" description="Disordered" evidence="2">
    <location>
        <begin position="174"/>
        <end position="193"/>
    </location>
</feature>
<reference evidence="3 4" key="1">
    <citation type="submission" date="2018-11" db="EMBL/GenBank/DDBJ databases">
        <authorList>
            <consortium name="Pathogen Informatics"/>
        </authorList>
    </citation>
    <scope>NUCLEOTIDE SEQUENCE [LARGE SCALE GENOMIC DNA]</scope>
</reference>
<organism evidence="3 4">
    <name type="scientific">Cylicostephanus goldi</name>
    <name type="common">Nematode worm</name>
    <dbReference type="NCBI Taxonomy" id="71465"/>
    <lineage>
        <taxon>Eukaryota</taxon>
        <taxon>Metazoa</taxon>
        <taxon>Ecdysozoa</taxon>
        <taxon>Nematoda</taxon>
        <taxon>Chromadorea</taxon>
        <taxon>Rhabditida</taxon>
        <taxon>Rhabditina</taxon>
        <taxon>Rhabditomorpha</taxon>
        <taxon>Strongyloidea</taxon>
        <taxon>Strongylidae</taxon>
        <taxon>Cylicostephanus</taxon>
    </lineage>
</organism>
<keyword evidence="1" id="KW-0175">Coiled coil</keyword>
<dbReference type="Pfam" id="PF13300">
    <property type="entry name" value="DUF4078"/>
    <property type="match status" value="1"/>
</dbReference>
<keyword evidence="4" id="KW-1185">Reference proteome</keyword>
<dbReference type="AlphaFoldDB" id="A0A3P6R9A9"/>
<evidence type="ECO:0000256" key="1">
    <source>
        <dbReference type="ARBA" id="ARBA00023054"/>
    </source>
</evidence>
<dbReference type="GO" id="GO:0005634">
    <property type="term" value="C:nucleus"/>
    <property type="evidence" value="ECO:0007669"/>
    <property type="project" value="TreeGrafter"/>
</dbReference>
<protein>
    <submittedName>
        <fullName evidence="3">Uncharacterized protein</fullName>
    </submittedName>
</protein>
<feature type="region of interest" description="Disordered" evidence="2">
    <location>
        <begin position="88"/>
        <end position="163"/>
    </location>
</feature>
<dbReference type="InterPro" id="IPR025066">
    <property type="entry name" value="CCDC174-like"/>
</dbReference>
<feature type="region of interest" description="Disordered" evidence="2">
    <location>
        <begin position="61"/>
        <end position="80"/>
    </location>
</feature>
<proteinExistence type="predicted"/>
<dbReference type="Proteomes" id="UP000271889">
    <property type="component" value="Unassembled WGS sequence"/>
</dbReference>
<dbReference type="OrthoDB" id="5211809at2759"/>
<evidence type="ECO:0000313" key="3">
    <source>
        <dbReference type="EMBL" id="VDK57209.1"/>
    </source>
</evidence>
<feature type="region of interest" description="Disordered" evidence="2">
    <location>
        <begin position="25"/>
        <end position="52"/>
    </location>
</feature>
<sequence>MTLQTSDGLDVEFLVDFNAKVKERQESQLAQSTAHETEPTTSAPAEPPPLVEHFVPGEEQREYGPSHMRFSSEEEKRQEQIKTLYKMSAETEKMRAKNRTAAEEKARAKREKLNVLRRRKGLPELRTPSPEPEPELPEVNLEEIPMPIEKPLQEREQKPVREWDRGKGRYNTWIQKQRDEREEEFAPPSFYYK</sequence>
<evidence type="ECO:0000256" key="2">
    <source>
        <dbReference type="SAM" id="MobiDB-lite"/>
    </source>
</evidence>
<evidence type="ECO:0000313" key="4">
    <source>
        <dbReference type="Proteomes" id="UP000271889"/>
    </source>
</evidence>
<dbReference type="EMBL" id="UYRV01010162">
    <property type="protein sequence ID" value="VDK57209.1"/>
    <property type="molecule type" value="Genomic_DNA"/>
</dbReference>
<feature type="compositionally biased region" description="Basic and acidic residues" evidence="2">
    <location>
        <begin position="151"/>
        <end position="163"/>
    </location>
</feature>
<gene>
    <name evidence="3" type="ORF">CGOC_LOCUS3905</name>
</gene>
<accession>A0A3P6R9A9</accession>
<dbReference type="PANTHER" id="PTHR15885">
    <property type="entry name" value="COILED-COIL DOMAIN-CONTAINING PROTEIN 174"/>
    <property type="match status" value="1"/>
</dbReference>
<name>A0A3P6R9A9_CYLGO</name>